<protein>
    <recommendedName>
        <fullName evidence="5">ABC transporter domain-containing protein</fullName>
    </recommendedName>
</protein>
<dbReference type="InterPro" id="IPR027417">
    <property type="entry name" value="P-loop_NTPase"/>
</dbReference>
<dbReference type="EMBL" id="BAAAOB010000001">
    <property type="protein sequence ID" value="GAA1781419.1"/>
    <property type="molecule type" value="Genomic_DNA"/>
</dbReference>
<feature type="domain" description="ABC transporter" evidence="5">
    <location>
        <begin position="6"/>
        <end position="246"/>
    </location>
</feature>
<accession>A0ABP4XJW0</accession>
<organism evidence="6 7">
    <name type="scientific">Leucobacter iarius</name>
    <dbReference type="NCBI Taxonomy" id="333963"/>
    <lineage>
        <taxon>Bacteria</taxon>
        <taxon>Bacillati</taxon>
        <taxon>Actinomycetota</taxon>
        <taxon>Actinomycetes</taxon>
        <taxon>Micrococcales</taxon>
        <taxon>Microbacteriaceae</taxon>
        <taxon>Leucobacter</taxon>
    </lineage>
</organism>
<dbReference type="SUPFAM" id="SSF52540">
    <property type="entry name" value="P-loop containing nucleoside triphosphate hydrolases"/>
    <property type="match status" value="1"/>
</dbReference>
<keyword evidence="7" id="KW-1185">Reference proteome</keyword>
<dbReference type="SMART" id="SM00382">
    <property type="entry name" value="AAA"/>
    <property type="match status" value="1"/>
</dbReference>
<dbReference type="Pfam" id="PF00005">
    <property type="entry name" value="ABC_tran"/>
    <property type="match status" value="1"/>
</dbReference>
<keyword evidence="4" id="KW-0067">ATP-binding</keyword>
<keyword evidence="3" id="KW-0547">Nucleotide-binding</keyword>
<dbReference type="CDD" id="cd03257">
    <property type="entry name" value="ABC_NikE_OppD_transporters"/>
    <property type="match status" value="1"/>
</dbReference>
<dbReference type="Gene3D" id="3.40.50.300">
    <property type="entry name" value="P-loop containing nucleotide triphosphate hydrolases"/>
    <property type="match status" value="1"/>
</dbReference>
<evidence type="ECO:0000259" key="5">
    <source>
        <dbReference type="PROSITE" id="PS50893"/>
    </source>
</evidence>
<name>A0ABP4XJW0_9MICO</name>
<dbReference type="PANTHER" id="PTHR43776">
    <property type="entry name" value="TRANSPORT ATP-BINDING PROTEIN"/>
    <property type="match status" value="1"/>
</dbReference>
<dbReference type="InterPro" id="IPR003593">
    <property type="entry name" value="AAA+_ATPase"/>
</dbReference>
<comment type="similarity">
    <text evidence="1">Belongs to the ABC transporter superfamily.</text>
</comment>
<evidence type="ECO:0000256" key="4">
    <source>
        <dbReference type="ARBA" id="ARBA00022840"/>
    </source>
</evidence>
<evidence type="ECO:0000256" key="1">
    <source>
        <dbReference type="ARBA" id="ARBA00005417"/>
    </source>
</evidence>
<dbReference type="PROSITE" id="PS50893">
    <property type="entry name" value="ABC_TRANSPORTER_2"/>
    <property type="match status" value="1"/>
</dbReference>
<evidence type="ECO:0000313" key="6">
    <source>
        <dbReference type="EMBL" id="GAA1781419.1"/>
    </source>
</evidence>
<evidence type="ECO:0000256" key="3">
    <source>
        <dbReference type="ARBA" id="ARBA00022741"/>
    </source>
</evidence>
<dbReference type="Proteomes" id="UP001500851">
    <property type="component" value="Unassembled WGS sequence"/>
</dbReference>
<proteinExistence type="inferred from homology"/>
<evidence type="ECO:0000256" key="2">
    <source>
        <dbReference type="ARBA" id="ARBA00022448"/>
    </source>
</evidence>
<keyword evidence="2" id="KW-0813">Transport</keyword>
<dbReference type="PANTHER" id="PTHR43776:SF7">
    <property type="entry name" value="D,D-DIPEPTIDE TRANSPORT ATP-BINDING PROTEIN DDPF-RELATED"/>
    <property type="match status" value="1"/>
</dbReference>
<comment type="caution">
    <text evidence="6">The sequence shown here is derived from an EMBL/GenBank/DDBJ whole genome shotgun (WGS) entry which is preliminary data.</text>
</comment>
<dbReference type="InterPro" id="IPR003439">
    <property type="entry name" value="ABC_transporter-like_ATP-bd"/>
</dbReference>
<dbReference type="RefSeq" id="WP_344029625.1">
    <property type="nucleotide sequence ID" value="NZ_BAAAOB010000001.1"/>
</dbReference>
<reference evidence="7" key="1">
    <citation type="journal article" date="2019" name="Int. J. Syst. Evol. Microbiol.">
        <title>The Global Catalogue of Microorganisms (GCM) 10K type strain sequencing project: providing services to taxonomists for standard genome sequencing and annotation.</title>
        <authorList>
            <consortium name="The Broad Institute Genomics Platform"/>
            <consortium name="The Broad Institute Genome Sequencing Center for Infectious Disease"/>
            <person name="Wu L."/>
            <person name="Ma J."/>
        </authorList>
    </citation>
    <scope>NUCLEOTIDE SEQUENCE [LARGE SCALE GENOMIC DNA]</scope>
    <source>
        <strain evidence="7">JCM 14736</strain>
    </source>
</reference>
<dbReference type="InterPro" id="IPR050319">
    <property type="entry name" value="ABC_transp_ATP-bind"/>
</dbReference>
<gene>
    <name evidence="6" type="ORF">GCM10009768_07990</name>
</gene>
<evidence type="ECO:0000313" key="7">
    <source>
        <dbReference type="Proteomes" id="UP001500851"/>
    </source>
</evidence>
<dbReference type="PROSITE" id="PS00211">
    <property type="entry name" value="ABC_TRANSPORTER_1"/>
    <property type="match status" value="1"/>
</dbReference>
<dbReference type="InterPro" id="IPR017871">
    <property type="entry name" value="ABC_transporter-like_CS"/>
</dbReference>
<sequence length="263" mass="27744">MTEPLLSIQDLTVRYRLPGGGTLTAVNDVSIDIAPSSVVGLVGESGCGKSTLARSVCGLEPIAHGSIRFGGAAVGKLGMRRRPSELMGIQMVFQNPYASLNPRRTVGSQIEDGLRANPESTSWSVADLLSEVELPADVGSRFPHQFSGGQRQRIAIARAIAAGPKLLIGDEPIASLDASLQAKVAALMRRLALESGASLLFISHDLAVVRTIADEVAVMNTGVIVERGPSEQVWSDPREPYTQRLLAAIPAVDGMGTLPGIEE</sequence>